<evidence type="ECO:0000259" key="1">
    <source>
        <dbReference type="Pfam" id="PF04773"/>
    </source>
</evidence>
<dbReference type="Pfam" id="PF04773">
    <property type="entry name" value="FecR"/>
    <property type="match status" value="1"/>
</dbReference>
<dbReference type="InterPro" id="IPR006860">
    <property type="entry name" value="FecR"/>
</dbReference>
<dbReference type="EMBL" id="JBBHLD010000004">
    <property type="protein sequence ID" value="MEJ5904497.1"/>
    <property type="molecule type" value="Genomic_DNA"/>
</dbReference>
<dbReference type="PANTHER" id="PTHR30273">
    <property type="entry name" value="PERIPLASMIC SIGNAL SENSOR AND SIGMA FACTOR ACTIVATOR FECR-RELATED"/>
    <property type="match status" value="1"/>
</dbReference>
<gene>
    <name evidence="3" type="ORF">V7V80_07380</name>
</gene>
<evidence type="ECO:0000313" key="4">
    <source>
        <dbReference type="Proteomes" id="UP001377692"/>
    </source>
</evidence>
<dbReference type="PIRSF" id="PIRSF018266">
    <property type="entry name" value="FecR"/>
    <property type="match status" value="1"/>
</dbReference>
<dbReference type="InterPro" id="IPR012373">
    <property type="entry name" value="Ferrdict_sens_TM"/>
</dbReference>
<dbReference type="PANTHER" id="PTHR30273:SF2">
    <property type="entry name" value="PROTEIN FECR"/>
    <property type="match status" value="1"/>
</dbReference>
<accession>A0ABU8R3P2</accession>
<comment type="caution">
    <text evidence="3">The sequence shown here is derived from an EMBL/GenBank/DDBJ whole genome shotgun (WGS) entry which is preliminary data.</text>
</comment>
<feature type="domain" description="FecR protein" evidence="1">
    <location>
        <begin position="115"/>
        <end position="206"/>
    </location>
</feature>
<name>A0ABU8R3P2_9PSED</name>
<organism evidence="3 4">
    <name type="scientific">Pseudomonas kermanshahensis</name>
    <dbReference type="NCBI Taxonomy" id="2745482"/>
    <lineage>
        <taxon>Bacteria</taxon>
        <taxon>Pseudomonadati</taxon>
        <taxon>Pseudomonadota</taxon>
        <taxon>Gammaproteobacteria</taxon>
        <taxon>Pseudomonadales</taxon>
        <taxon>Pseudomonadaceae</taxon>
        <taxon>Pseudomonas</taxon>
    </lineage>
</organism>
<keyword evidence="4" id="KW-1185">Reference proteome</keyword>
<evidence type="ECO:0000259" key="2">
    <source>
        <dbReference type="Pfam" id="PF16220"/>
    </source>
</evidence>
<proteinExistence type="predicted"/>
<dbReference type="Gene3D" id="2.60.120.1440">
    <property type="match status" value="1"/>
</dbReference>
<dbReference type="Pfam" id="PF16220">
    <property type="entry name" value="DUF4880"/>
    <property type="match status" value="1"/>
</dbReference>
<evidence type="ECO:0000313" key="3">
    <source>
        <dbReference type="EMBL" id="MEJ5904497.1"/>
    </source>
</evidence>
<dbReference type="InterPro" id="IPR032623">
    <property type="entry name" value="FecR_N"/>
</dbReference>
<protein>
    <submittedName>
        <fullName evidence="3">FecR domain-containing protein</fullName>
    </submittedName>
</protein>
<reference evidence="3 4" key="1">
    <citation type="submission" date="2024-02" db="EMBL/GenBank/DDBJ databases">
        <title>Identification of pathogenicity and growth-promoting functions of Pseudomonas putida variants.</title>
        <authorList>
            <person name="Sun J."/>
        </authorList>
    </citation>
    <scope>NUCLEOTIDE SEQUENCE [LARGE SCALE GENOMIC DNA]</scope>
    <source>
        <strain evidence="3 4">A04</strain>
    </source>
</reference>
<dbReference type="Proteomes" id="UP001377692">
    <property type="component" value="Unassembled WGS sequence"/>
</dbReference>
<dbReference type="RefSeq" id="WP_339549048.1">
    <property type="nucleotide sequence ID" value="NZ_JBBHLD010000004.1"/>
</dbReference>
<sequence>MNGQGSASIPGEVAEQAMHWHLELQEPAVSAATLAAWMSWRQAHPLHEHAWQRTQVFAQRMQDMRSPGQRPLAHAALRQQPSRRTALKQLSLLMAAGAGAWYLKDAALVQDWRADYHSRIGEQRRLTLADGTQVQLNTDSALDVAFDHQARRLRLLRGEMLISRSPRADSRPLWVDTVHGRLASTLAQFNVRLHAELTQVSVYQGSLSVQPALQPHPPLLLSAGEQASFSRQGVLDRQPVPPVAPAWSQGMLVAQGQRLAAFLDDVSRYRRGHLACDPALADLRVSGTFPLDNTEKIIAAVADTLQLDVQHFTRYWVTLKPRMA</sequence>
<feature type="domain" description="FecR N-terminal" evidence="2">
    <location>
        <begin position="15"/>
        <end position="55"/>
    </location>
</feature>